<keyword evidence="3" id="KW-1185">Reference proteome</keyword>
<protein>
    <submittedName>
        <fullName evidence="2">Uncharacterized protein</fullName>
    </submittedName>
</protein>
<dbReference type="EMBL" id="JACHGT010000016">
    <property type="protein sequence ID" value="MBB6038311.1"/>
    <property type="molecule type" value="Genomic_DNA"/>
</dbReference>
<dbReference type="AlphaFoldDB" id="A0A841FLW1"/>
<feature type="transmembrane region" description="Helical" evidence="1">
    <location>
        <begin position="94"/>
        <end position="115"/>
    </location>
</feature>
<feature type="transmembrane region" description="Helical" evidence="1">
    <location>
        <begin position="121"/>
        <end position="140"/>
    </location>
</feature>
<feature type="transmembrane region" description="Helical" evidence="1">
    <location>
        <begin position="27"/>
        <end position="47"/>
    </location>
</feature>
<organism evidence="2 3">
    <name type="scientific">Phytomonospora endophytica</name>
    <dbReference type="NCBI Taxonomy" id="714109"/>
    <lineage>
        <taxon>Bacteria</taxon>
        <taxon>Bacillati</taxon>
        <taxon>Actinomycetota</taxon>
        <taxon>Actinomycetes</taxon>
        <taxon>Micromonosporales</taxon>
        <taxon>Micromonosporaceae</taxon>
        <taxon>Phytomonospora</taxon>
    </lineage>
</organism>
<reference evidence="2 3" key="1">
    <citation type="submission" date="2020-08" db="EMBL/GenBank/DDBJ databases">
        <title>Genomic Encyclopedia of Type Strains, Phase IV (KMG-IV): sequencing the most valuable type-strain genomes for metagenomic binning, comparative biology and taxonomic classification.</title>
        <authorList>
            <person name="Goeker M."/>
        </authorList>
    </citation>
    <scope>NUCLEOTIDE SEQUENCE [LARGE SCALE GENOMIC DNA]</scope>
    <source>
        <strain evidence="2 3">YIM 65646</strain>
    </source>
</reference>
<comment type="caution">
    <text evidence="2">The sequence shown here is derived from an EMBL/GenBank/DDBJ whole genome shotgun (WGS) entry which is preliminary data.</text>
</comment>
<evidence type="ECO:0000256" key="1">
    <source>
        <dbReference type="SAM" id="Phobius"/>
    </source>
</evidence>
<keyword evidence="1" id="KW-0812">Transmembrane</keyword>
<dbReference type="RefSeq" id="WP_184791110.1">
    <property type="nucleotide sequence ID" value="NZ_BONT01000008.1"/>
</dbReference>
<proteinExistence type="predicted"/>
<keyword evidence="1" id="KW-0472">Membrane</keyword>
<accession>A0A841FLW1</accession>
<sequence length="143" mass="14067">MTFTATPASATALTTASRPATARLGRVLVAVNLIAALLATGSAVLALVDPAILGAPAVDSWLELYAYAYAARAVPVGFAVGAVLLVAGLRTRPAVLVALTVAGVAQVGDLAIGAVQGIPGMMAGSAIGAVIHLASVAVIARRK</sequence>
<feature type="transmembrane region" description="Helical" evidence="1">
    <location>
        <begin position="67"/>
        <end position="87"/>
    </location>
</feature>
<keyword evidence="1" id="KW-1133">Transmembrane helix</keyword>
<evidence type="ECO:0000313" key="2">
    <source>
        <dbReference type="EMBL" id="MBB6038311.1"/>
    </source>
</evidence>
<gene>
    <name evidence="2" type="ORF">HNR73_006194</name>
</gene>
<dbReference type="Proteomes" id="UP000548476">
    <property type="component" value="Unassembled WGS sequence"/>
</dbReference>
<evidence type="ECO:0000313" key="3">
    <source>
        <dbReference type="Proteomes" id="UP000548476"/>
    </source>
</evidence>
<name>A0A841FLW1_9ACTN</name>